<dbReference type="Gene3D" id="2.170.150.40">
    <property type="entry name" value="Domain of unknown function (DUF427)"/>
    <property type="match status" value="1"/>
</dbReference>
<feature type="domain" description="DUF427" evidence="2">
    <location>
        <begin position="31"/>
        <end position="122"/>
    </location>
</feature>
<name>A0ABT7YE12_9BACT</name>
<dbReference type="PANTHER" id="PTHR43058">
    <property type="entry name" value="SLR0655 PROTEIN"/>
    <property type="match status" value="1"/>
</dbReference>
<dbReference type="EMBL" id="JAUEPH010000004">
    <property type="protein sequence ID" value="MDN3204434.1"/>
    <property type="molecule type" value="Genomic_DNA"/>
</dbReference>
<dbReference type="Pfam" id="PF04248">
    <property type="entry name" value="NTP_transf_9"/>
    <property type="match status" value="1"/>
</dbReference>
<evidence type="ECO:0000259" key="2">
    <source>
        <dbReference type="Pfam" id="PF04248"/>
    </source>
</evidence>
<dbReference type="PANTHER" id="PTHR43058:SF1">
    <property type="entry name" value="DUF427 DOMAIN-CONTAINING PROTEIN"/>
    <property type="match status" value="1"/>
</dbReference>
<accession>A0ABT7YE12</accession>
<comment type="caution">
    <text evidence="3">The sequence shown here is derived from an EMBL/GenBank/DDBJ whole genome shotgun (WGS) entry which is preliminary data.</text>
</comment>
<organism evidence="3 4">
    <name type="scientific">Algoriphagus sediminis</name>
    <dbReference type="NCBI Taxonomy" id="3057113"/>
    <lineage>
        <taxon>Bacteria</taxon>
        <taxon>Pseudomonadati</taxon>
        <taxon>Bacteroidota</taxon>
        <taxon>Cytophagia</taxon>
        <taxon>Cytophagales</taxon>
        <taxon>Cyclobacteriaceae</taxon>
        <taxon>Algoriphagus</taxon>
    </lineage>
</organism>
<dbReference type="InterPro" id="IPR038694">
    <property type="entry name" value="DUF427_sf"/>
</dbReference>
<dbReference type="RefSeq" id="WP_289999991.1">
    <property type="nucleotide sequence ID" value="NZ_JAUEPH010000004.1"/>
</dbReference>
<proteinExistence type="predicted"/>
<evidence type="ECO:0000313" key="4">
    <source>
        <dbReference type="Proteomes" id="UP001171916"/>
    </source>
</evidence>
<keyword evidence="4" id="KW-1185">Reference proteome</keyword>
<gene>
    <name evidence="3" type="ORF">QVH07_09750</name>
</gene>
<feature type="region of interest" description="Disordered" evidence="1">
    <location>
        <begin position="1"/>
        <end position="21"/>
    </location>
</feature>
<reference evidence="3" key="1">
    <citation type="submission" date="2023-06" db="EMBL/GenBank/DDBJ databases">
        <title>Robiginitalea aurantiacus sp. nov. and Algoriphagus sediminis sp. nov., isolated from coastal sediment.</title>
        <authorList>
            <person name="Zhou Z.Y."/>
            <person name="An J."/>
            <person name="Jia Y.W."/>
            <person name="Du Z.J."/>
        </authorList>
    </citation>
    <scope>NUCLEOTIDE SEQUENCE</scope>
    <source>
        <strain evidence="3">C2-7</strain>
    </source>
</reference>
<dbReference type="Proteomes" id="UP001171916">
    <property type="component" value="Unassembled WGS sequence"/>
</dbReference>
<sequence>MHPKRIKPKPGQESVWDYPRPPRLEKSNKHIRIVFAGEVILDTNLSFRILETSHPPTYYIPHSAFKEGVLIPVAGASYCEWKGEANYYDIRIVSKISERAAWGYKNPNSRYPELKNTVSIYAHKVDACFINDEKVQAQNGDFYGGWITSDIVGPFKGGEGTWGW</sequence>
<protein>
    <submittedName>
        <fullName evidence="3">DUF427 domain-containing protein</fullName>
    </submittedName>
</protein>
<dbReference type="InterPro" id="IPR007361">
    <property type="entry name" value="DUF427"/>
</dbReference>
<evidence type="ECO:0000256" key="1">
    <source>
        <dbReference type="SAM" id="MobiDB-lite"/>
    </source>
</evidence>
<evidence type="ECO:0000313" key="3">
    <source>
        <dbReference type="EMBL" id="MDN3204434.1"/>
    </source>
</evidence>